<dbReference type="Pfam" id="PF00440">
    <property type="entry name" value="TetR_N"/>
    <property type="match status" value="1"/>
</dbReference>
<dbReference type="InterPro" id="IPR050624">
    <property type="entry name" value="HTH-type_Tx_Regulator"/>
</dbReference>
<gene>
    <name evidence="5" type="ORF">ACFSKK_19130</name>
</gene>
<evidence type="ECO:0000313" key="5">
    <source>
        <dbReference type="EMBL" id="MFD2215801.1"/>
    </source>
</evidence>
<dbReference type="InterPro" id="IPR009057">
    <property type="entry name" value="Homeodomain-like_sf"/>
</dbReference>
<accession>A0ABW5C406</accession>
<feature type="domain" description="HTH tetR-type" evidence="4">
    <location>
        <begin position="10"/>
        <end position="70"/>
    </location>
</feature>
<comment type="caution">
    <text evidence="5">The sequence shown here is derived from an EMBL/GenBank/DDBJ whole genome shotgun (WGS) entry which is preliminary data.</text>
</comment>
<evidence type="ECO:0000259" key="4">
    <source>
        <dbReference type="PROSITE" id="PS50977"/>
    </source>
</evidence>
<dbReference type="InterPro" id="IPR039532">
    <property type="entry name" value="TetR_C_Firmicutes"/>
</dbReference>
<evidence type="ECO:0000256" key="2">
    <source>
        <dbReference type="ARBA" id="ARBA00023125"/>
    </source>
</evidence>
<dbReference type="Proteomes" id="UP001597318">
    <property type="component" value="Unassembled WGS sequence"/>
</dbReference>
<dbReference type="PRINTS" id="PR00455">
    <property type="entry name" value="HTHTETR"/>
</dbReference>
<organism evidence="5 6">
    <name type="scientific">Metabacillus endolithicus</name>
    <dbReference type="NCBI Taxonomy" id="1535204"/>
    <lineage>
        <taxon>Bacteria</taxon>
        <taxon>Bacillati</taxon>
        <taxon>Bacillota</taxon>
        <taxon>Bacilli</taxon>
        <taxon>Bacillales</taxon>
        <taxon>Bacillaceae</taxon>
        <taxon>Metabacillus</taxon>
    </lineage>
</organism>
<keyword evidence="6" id="KW-1185">Reference proteome</keyword>
<feature type="DNA-binding region" description="H-T-H motif" evidence="3">
    <location>
        <begin position="33"/>
        <end position="52"/>
    </location>
</feature>
<keyword evidence="2 3" id="KW-0238">DNA-binding</keyword>
<dbReference type="EMBL" id="JBHUIK010000005">
    <property type="protein sequence ID" value="MFD2215801.1"/>
    <property type="molecule type" value="Genomic_DNA"/>
</dbReference>
<protein>
    <submittedName>
        <fullName evidence="5">TetR/AcrR family transcriptional regulator</fullName>
    </submittedName>
</protein>
<reference evidence="6" key="1">
    <citation type="journal article" date="2019" name="Int. J. Syst. Evol. Microbiol.">
        <title>The Global Catalogue of Microorganisms (GCM) 10K type strain sequencing project: providing services to taxonomists for standard genome sequencing and annotation.</title>
        <authorList>
            <consortium name="The Broad Institute Genomics Platform"/>
            <consortium name="The Broad Institute Genome Sequencing Center for Infectious Disease"/>
            <person name="Wu L."/>
            <person name="Ma J."/>
        </authorList>
    </citation>
    <scope>NUCLEOTIDE SEQUENCE [LARGE SCALE GENOMIC DNA]</scope>
    <source>
        <strain evidence="6">CGMCC 1.15474</strain>
    </source>
</reference>
<evidence type="ECO:0000256" key="1">
    <source>
        <dbReference type="ARBA" id="ARBA00022491"/>
    </source>
</evidence>
<dbReference type="Gene3D" id="1.10.357.10">
    <property type="entry name" value="Tetracycline Repressor, domain 2"/>
    <property type="match status" value="1"/>
</dbReference>
<dbReference type="PROSITE" id="PS50977">
    <property type="entry name" value="HTH_TETR_2"/>
    <property type="match status" value="1"/>
</dbReference>
<name>A0ABW5C406_9BACI</name>
<sequence length="210" mass="24968">MGKKTDLRVIRTKKLIKEALLKLIQEKGFENMTIQDIADEALINRATFYLHYQDKYDLLEQVSNTYLQELMDEINPDYHIQNGRMDLDRFQITLKRVFDNIKKNRDFYQVMFGPNGVQEFTAKIEKHIYHKFQQKFHEIVENVESLEVPSDFLLNFISSAYIGVTKWWVKENMHYSTDYMATHLAEVISKGPMYSIWKNVRDNQRPGSSK</sequence>
<evidence type="ECO:0000256" key="3">
    <source>
        <dbReference type="PROSITE-ProRule" id="PRU00335"/>
    </source>
</evidence>
<dbReference type="InterPro" id="IPR001647">
    <property type="entry name" value="HTH_TetR"/>
</dbReference>
<dbReference type="Pfam" id="PF14278">
    <property type="entry name" value="TetR_C_8"/>
    <property type="match status" value="1"/>
</dbReference>
<keyword evidence="1" id="KW-0678">Repressor</keyword>
<evidence type="ECO:0000313" key="6">
    <source>
        <dbReference type="Proteomes" id="UP001597318"/>
    </source>
</evidence>
<proteinExistence type="predicted"/>
<dbReference type="RefSeq" id="WP_247345402.1">
    <property type="nucleotide sequence ID" value="NZ_CP095550.1"/>
</dbReference>
<dbReference type="PANTHER" id="PTHR43479:SF23">
    <property type="entry name" value="HTH TETR-TYPE DOMAIN-CONTAINING PROTEIN"/>
    <property type="match status" value="1"/>
</dbReference>
<dbReference type="PANTHER" id="PTHR43479">
    <property type="entry name" value="ACREF/ENVCD OPERON REPRESSOR-RELATED"/>
    <property type="match status" value="1"/>
</dbReference>
<dbReference type="SUPFAM" id="SSF46689">
    <property type="entry name" value="Homeodomain-like"/>
    <property type="match status" value="1"/>
</dbReference>